<reference evidence="2" key="1">
    <citation type="submission" date="2014-11" db="EMBL/GenBank/DDBJ databases">
        <authorList>
            <person name="Amaro Gonzalez C."/>
        </authorList>
    </citation>
    <scope>NUCLEOTIDE SEQUENCE</scope>
</reference>
<organism evidence="2">
    <name type="scientific">Anguilla anguilla</name>
    <name type="common">European freshwater eel</name>
    <name type="synonym">Muraena anguilla</name>
    <dbReference type="NCBI Taxonomy" id="7936"/>
    <lineage>
        <taxon>Eukaryota</taxon>
        <taxon>Metazoa</taxon>
        <taxon>Chordata</taxon>
        <taxon>Craniata</taxon>
        <taxon>Vertebrata</taxon>
        <taxon>Euteleostomi</taxon>
        <taxon>Actinopterygii</taxon>
        <taxon>Neopterygii</taxon>
        <taxon>Teleostei</taxon>
        <taxon>Anguilliformes</taxon>
        <taxon>Anguillidae</taxon>
        <taxon>Anguilla</taxon>
    </lineage>
</organism>
<evidence type="ECO:0000256" key="1">
    <source>
        <dbReference type="SAM" id="MobiDB-lite"/>
    </source>
</evidence>
<reference evidence="2" key="2">
    <citation type="journal article" date="2015" name="Fish Shellfish Immunol.">
        <title>Early steps in the European eel (Anguilla anguilla)-Vibrio vulnificus interaction in the gills: Role of the RtxA13 toxin.</title>
        <authorList>
            <person name="Callol A."/>
            <person name="Pajuelo D."/>
            <person name="Ebbesson L."/>
            <person name="Teles M."/>
            <person name="MacKenzie S."/>
            <person name="Amaro C."/>
        </authorList>
    </citation>
    <scope>NUCLEOTIDE SEQUENCE</scope>
</reference>
<accession>A0A0E9WKQ4</accession>
<dbReference type="AlphaFoldDB" id="A0A0E9WKQ4"/>
<name>A0A0E9WKQ4_ANGAN</name>
<proteinExistence type="predicted"/>
<protein>
    <submittedName>
        <fullName evidence="2">Uncharacterized protein</fullName>
    </submittedName>
</protein>
<dbReference type="EMBL" id="GBXM01017721">
    <property type="protein sequence ID" value="JAH90856.1"/>
    <property type="molecule type" value="Transcribed_RNA"/>
</dbReference>
<evidence type="ECO:0000313" key="2">
    <source>
        <dbReference type="EMBL" id="JAH90856.1"/>
    </source>
</evidence>
<feature type="region of interest" description="Disordered" evidence="1">
    <location>
        <begin position="1"/>
        <end position="20"/>
    </location>
</feature>
<sequence length="58" mass="6230">MLTLSLVPRAAEERPSTLRRPSSGLALQVKAGTHLCPGPACHGIFGKKNKTKKTPKSY</sequence>